<organism evidence="1 2">
    <name type="scientific">Acinetobacter seifertii</name>
    <dbReference type="NCBI Taxonomy" id="1530123"/>
    <lineage>
        <taxon>Bacteria</taxon>
        <taxon>Pseudomonadati</taxon>
        <taxon>Pseudomonadota</taxon>
        <taxon>Gammaproteobacteria</taxon>
        <taxon>Moraxellales</taxon>
        <taxon>Moraxellaceae</taxon>
        <taxon>Acinetobacter</taxon>
        <taxon>Acinetobacter calcoaceticus/baumannii complex</taxon>
    </lineage>
</organism>
<sequence>MFSTKFWPLSSHYHVHMMDIPLPNNFSPKALELINQAIRISDAINNIQPLNQENHDGLIKIMKEKLAFICLRLTQEFNDEDTKKSLMMRAEILQDEKLQSELLPRIAALNENELLQGIGYMSTWIGKSKSQYHSAWFGIPNNELQNISDTVDKLFNKNLGWLKNTINEDLIALPFCSYKIVDLLAVAGEANGYPKHFAYFFPEDEGIKYSPVKRTVVFANTYLTMFEKFSRKETKLFGWDKIEIPDISICSRYLIAWFRGHDLGHSIVRSCTRFDLLSKMDRWGSMVIQESLADLFGFLMCTTEHTKHELDLDKEILGKIYLLELFRYLRRGACDFPDAGSAYIQLKYLIEEKVIDISNNHINVNLDILIPAFEKLVKELSETVLSDDIEKGLMFIQKYSPHHNKKDAEEIIIRLGKTVDVIEYSQRVKECA</sequence>
<evidence type="ECO:0000313" key="1">
    <source>
        <dbReference type="EMBL" id="TEU28197.1"/>
    </source>
</evidence>
<evidence type="ECO:0000313" key="2">
    <source>
        <dbReference type="Proteomes" id="UP000297445"/>
    </source>
</evidence>
<comment type="caution">
    <text evidence="1">The sequence shown here is derived from an EMBL/GenBank/DDBJ whole genome shotgun (WGS) entry which is preliminary data.</text>
</comment>
<dbReference type="EMBL" id="SNSA01000003">
    <property type="protein sequence ID" value="TEU28197.1"/>
    <property type="molecule type" value="Genomic_DNA"/>
</dbReference>
<name>A0A2M8MJI3_9GAMM</name>
<accession>A0A2M8MJI3</accession>
<dbReference type="AlphaFoldDB" id="A0A2M8MJI3"/>
<proteinExistence type="predicted"/>
<gene>
    <name evidence="1" type="ORF">E2R16_07035</name>
</gene>
<dbReference type="RefSeq" id="WP_019456883.1">
    <property type="nucleotide sequence ID" value="NZ_BKHY01000002.1"/>
</dbReference>
<reference evidence="1 2" key="1">
    <citation type="submission" date="2019-03" db="EMBL/GenBank/DDBJ databases">
        <title>Draft genome sequence of an environmental Acinetobacter seifertii from Brazil.</title>
        <authorList>
            <person name="Furlan J.P.R."/>
            <person name="Stehling E.G."/>
        </authorList>
    </citation>
    <scope>NUCLEOTIDE SEQUENCE [LARGE SCALE GENOMIC DNA]</scope>
    <source>
        <strain evidence="1 2">SAb133</strain>
    </source>
</reference>
<dbReference type="Proteomes" id="UP000297445">
    <property type="component" value="Unassembled WGS sequence"/>
</dbReference>
<protein>
    <submittedName>
        <fullName evidence="1">Uncharacterized protein</fullName>
    </submittedName>
</protein>